<protein>
    <submittedName>
        <fullName evidence="1">Uncharacterized protein</fullName>
    </submittedName>
</protein>
<sequence>MDGIVSKLRAMGLKAVNYGWGPNSHYQILKNITIPQNALVVDIYGVVCAGTIWEMTQNSYKYYKGTRKVFTVRIDTKRKCC</sequence>
<dbReference type="Proteomes" id="UP000825933">
    <property type="component" value="Unassembled WGS sequence"/>
</dbReference>
<dbReference type="AlphaFoldDB" id="A0A8T5UXS2"/>
<evidence type="ECO:0000313" key="2">
    <source>
        <dbReference type="Proteomes" id="UP000825933"/>
    </source>
</evidence>
<evidence type="ECO:0000313" key="1">
    <source>
        <dbReference type="EMBL" id="MBZ2167097.1"/>
    </source>
</evidence>
<gene>
    <name evidence="1" type="ORF">K8N75_13715</name>
</gene>
<keyword evidence="2" id="KW-1185">Reference proteome</keyword>
<dbReference type="EMBL" id="JAIOUQ010000017">
    <property type="protein sequence ID" value="MBZ2167097.1"/>
    <property type="molecule type" value="Genomic_DNA"/>
</dbReference>
<accession>A0A8T5UXS2</accession>
<organism evidence="1 2">
    <name type="scientific">Methanobacterium spitsbergense</name>
    <dbReference type="NCBI Taxonomy" id="2874285"/>
    <lineage>
        <taxon>Archaea</taxon>
        <taxon>Methanobacteriati</taxon>
        <taxon>Methanobacteriota</taxon>
        <taxon>Methanomada group</taxon>
        <taxon>Methanobacteria</taxon>
        <taxon>Methanobacteriales</taxon>
        <taxon>Methanobacteriaceae</taxon>
        <taxon>Methanobacterium</taxon>
    </lineage>
</organism>
<comment type="caution">
    <text evidence="1">The sequence shown here is derived from an EMBL/GenBank/DDBJ whole genome shotgun (WGS) entry which is preliminary data.</text>
</comment>
<dbReference type="RefSeq" id="WP_223792632.1">
    <property type="nucleotide sequence ID" value="NZ_JAIOUQ010000017.1"/>
</dbReference>
<name>A0A8T5UXS2_9EURY</name>
<reference evidence="2" key="1">
    <citation type="journal article" date="2022" name="Microbiol. Resour. Announc.">
        <title>Draft Genome Sequence of a Methanogenic Archaeon from West Spitsbergen Permafrost.</title>
        <authorList>
            <person name="Trubitsyn V."/>
            <person name="Rivkina E."/>
            <person name="Shcherbakova V."/>
        </authorList>
    </citation>
    <scope>NUCLEOTIDE SEQUENCE [LARGE SCALE GENOMIC DNA]</scope>
    <source>
        <strain evidence="2">VT</strain>
    </source>
</reference>
<proteinExistence type="predicted"/>